<accession>A0AAV5KY24</accession>
<organism evidence="2 3">
    <name type="scientific">Rubroshorea leprosula</name>
    <dbReference type="NCBI Taxonomy" id="152421"/>
    <lineage>
        <taxon>Eukaryota</taxon>
        <taxon>Viridiplantae</taxon>
        <taxon>Streptophyta</taxon>
        <taxon>Embryophyta</taxon>
        <taxon>Tracheophyta</taxon>
        <taxon>Spermatophyta</taxon>
        <taxon>Magnoliopsida</taxon>
        <taxon>eudicotyledons</taxon>
        <taxon>Gunneridae</taxon>
        <taxon>Pentapetalae</taxon>
        <taxon>rosids</taxon>
        <taxon>malvids</taxon>
        <taxon>Malvales</taxon>
        <taxon>Dipterocarpaceae</taxon>
        <taxon>Rubroshorea</taxon>
    </lineage>
</organism>
<feature type="region of interest" description="Disordered" evidence="1">
    <location>
        <begin position="20"/>
        <end position="62"/>
    </location>
</feature>
<proteinExistence type="predicted"/>
<dbReference type="EMBL" id="BPVZ01000082">
    <property type="protein sequence ID" value="GKV29347.1"/>
    <property type="molecule type" value="Genomic_DNA"/>
</dbReference>
<dbReference type="Proteomes" id="UP001054252">
    <property type="component" value="Unassembled WGS sequence"/>
</dbReference>
<evidence type="ECO:0000313" key="3">
    <source>
        <dbReference type="Proteomes" id="UP001054252"/>
    </source>
</evidence>
<evidence type="ECO:0000313" key="2">
    <source>
        <dbReference type="EMBL" id="GKV29347.1"/>
    </source>
</evidence>
<dbReference type="AlphaFoldDB" id="A0AAV5KY24"/>
<comment type="caution">
    <text evidence="2">The sequence shown here is derived from an EMBL/GenBank/DDBJ whole genome shotgun (WGS) entry which is preliminary data.</text>
</comment>
<gene>
    <name evidence="2" type="ORF">SLEP1_g38282</name>
</gene>
<name>A0AAV5KY24_9ROSI</name>
<keyword evidence="3" id="KW-1185">Reference proteome</keyword>
<feature type="compositionally biased region" description="Low complexity" evidence="1">
    <location>
        <begin position="31"/>
        <end position="46"/>
    </location>
</feature>
<sequence>MKTKLQYACSVQSPWKNSPGRFTGSIGLDGSNGSSGFGRSNRLNGPGCPPSPFCPPVDGSIG</sequence>
<protein>
    <submittedName>
        <fullName evidence="2">Uncharacterized protein</fullName>
    </submittedName>
</protein>
<reference evidence="2 3" key="1">
    <citation type="journal article" date="2021" name="Commun. Biol.">
        <title>The genome of Shorea leprosula (Dipterocarpaceae) highlights the ecological relevance of drought in aseasonal tropical rainforests.</title>
        <authorList>
            <person name="Ng K.K.S."/>
            <person name="Kobayashi M.J."/>
            <person name="Fawcett J.A."/>
            <person name="Hatakeyama M."/>
            <person name="Paape T."/>
            <person name="Ng C.H."/>
            <person name="Ang C.C."/>
            <person name="Tnah L.H."/>
            <person name="Lee C.T."/>
            <person name="Nishiyama T."/>
            <person name="Sese J."/>
            <person name="O'Brien M.J."/>
            <person name="Copetti D."/>
            <person name="Mohd Noor M.I."/>
            <person name="Ong R.C."/>
            <person name="Putra M."/>
            <person name="Sireger I.Z."/>
            <person name="Indrioko S."/>
            <person name="Kosugi Y."/>
            <person name="Izuno A."/>
            <person name="Isagi Y."/>
            <person name="Lee S.L."/>
            <person name="Shimizu K.K."/>
        </authorList>
    </citation>
    <scope>NUCLEOTIDE SEQUENCE [LARGE SCALE GENOMIC DNA]</scope>
    <source>
        <strain evidence="2">214</strain>
    </source>
</reference>
<evidence type="ECO:0000256" key="1">
    <source>
        <dbReference type="SAM" id="MobiDB-lite"/>
    </source>
</evidence>